<comment type="function">
    <text evidence="7">Regulatory subunit of the dolichol-phosphate mannose (DPM) synthase complex; essential for the ER localization.</text>
</comment>
<reference evidence="11 12" key="1">
    <citation type="submission" date="2018-07" db="EMBL/GenBank/DDBJ databases">
        <title>Genome sequencing of oomycete isolates from Chile give support for New Zealand origin for Phytophthora kernoviae and make available the first Nothophytophthora sp. genome.</title>
        <authorList>
            <person name="Studholme D.J."/>
            <person name="Sanfuentes E."/>
            <person name="Panda P."/>
            <person name="Hill R."/>
            <person name="Sambles C."/>
            <person name="Grant M."/>
            <person name="Williams N.M."/>
            <person name="Mcdougal R.L."/>
        </authorList>
    </citation>
    <scope>NUCLEOTIDE SEQUENCE [LARGE SCALE GENOMIC DNA]</scope>
    <source>
        <strain evidence="9">Chile6</strain>
        <strain evidence="10">Chile7</strain>
    </source>
</reference>
<dbReference type="GO" id="GO:0030234">
    <property type="term" value="F:enzyme regulator activity"/>
    <property type="evidence" value="ECO:0007669"/>
    <property type="project" value="UniProtKB-UniRule"/>
</dbReference>
<gene>
    <name evidence="10" type="ORF">BBJ29_004242</name>
    <name evidence="9" type="ORF">BBP00_00005946</name>
</gene>
<protein>
    <recommendedName>
        <fullName evidence="7">Dolichol phosphate-mannose biosynthesis regulatory protein</fullName>
    </recommendedName>
</protein>
<evidence type="ECO:0000256" key="2">
    <source>
        <dbReference type="ARBA" id="ARBA00005478"/>
    </source>
</evidence>
<comment type="caution">
    <text evidence="7">Lacks conserved residue(s) required for the propagation of feature annotation.</text>
</comment>
<evidence type="ECO:0000313" key="12">
    <source>
        <dbReference type="Proteomes" id="UP000284657"/>
    </source>
</evidence>
<comment type="subcellular location">
    <subcellularLocation>
        <location evidence="1 7">Endoplasmic reticulum membrane</location>
        <topology evidence="1 7">Multi-pass membrane protein</topology>
    </subcellularLocation>
</comment>
<keyword evidence="3 7" id="KW-0812">Transmembrane</keyword>
<evidence type="ECO:0000256" key="4">
    <source>
        <dbReference type="ARBA" id="ARBA00022824"/>
    </source>
</evidence>
<dbReference type="GO" id="GO:0180047">
    <property type="term" value="P:dolichol phosphate mannose biosynthetic process"/>
    <property type="evidence" value="ECO:0007669"/>
    <property type="project" value="InterPro"/>
</dbReference>
<dbReference type="Pfam" id="PF07297">
    <property type="entry name" value="DPM2"/>
    <property type="match status" value="1"/>
</dbReference>
<dbReference type="InterPro" id="IPR009914">
    <property type="entry name" value="DPM2"/>
</dbReference>
<dbReference type="Proteomes" id="UP000284657">
    <property type="component" value="Unassembled WGS sequence"/>
</dbReference>
<feature type="region of interest" description="Disordered" evidence="8">
    <location>
        <begin position="1"/>
        <end position="59"/>
    </location>
</feature>
<comment type="subunit">
    <text evidence="7">Component of the dolichol-phosphate mannose (DPM) synthase complex.</text>
</comment>
<accession>A0A3F2RMF1</accession>
<dbReference type="EMBL" id="MBAD02000515">
    <property type="protein sequence ID" value="RLN66496.1"/>
    <property type="molecule type" value="Genomic_DNA"/>
</dbReference>
<keyword evidence="6 7" id="KW-0472">Membrane</keyword>
<dbReference type="OrthoDB" id="311279at2759"/>
<evidence type="ECO:0000256" key="8">
    <source>
        <dbReference type="SAM" id="MobiDB-lite"/>
    </source>
</evidence>
<feature type="transmembrane region" description="Helical" evidence="7">
    <location>
        <begin position="166"/>
        <end position="188"/>
    </location>
</feature>
<organism evidence="9 11">
    <name type="scientific">Phytophthora kernoviae</name>
    <dbReference type="NCBI Taxonomy" id="325452"/>
    <lineage>
        <taxon>Eukaryota</taxon>
        <taxon>Sar</taxon>
        <taxon>Stramenopiles</taxon>
        <taxon>Oomycota</taxon>
        <taxon>Peronosporomycetes</taxon>
        <taxon>Peronosporales</taxon>
        <taxon>Peronosporaceae</taxon>
        <taxon>Phytophthora</taxon>
    </lineage>
</organism>
<name>A0A3F2RMF1_9STRA</name>
<sequence length="241" mass="27826">MESQDKLRKQREQEEAWKQQEKQKEDELRKLREQEKFRKQQEAQKQQETKSGAVNREESDKVVEFPDGGGFWKKLVTWYLSAEQFAWGMYRQLVLPVVVIMVFFGLMTVAIARLYAAKQARCTPRVLYSGYPKSYRPKAKQVDAPIADAAGLRSRIEHRAGASDKAVGLVLLTISIVVYVYYTIWVLLTPFVDEDHPIHQFFLPYHYAISIPAVFLVLLFSGAATFIGMVMIKSQKKKKSE</sequence>
<evidence type="ECO:0000256" key="6">
    <source>
        <dbReference type="ARBA" id="ARBA00023136"/>
    </source>
</evidence>
<evidence type="ECO:0000256" key="1">
    <source>
        <dbReference type="ARBA" id="ARBA00004477"/>
    </source>
</evidence>
<comment type="pathway">
    <text evidence="7">Protein modification; protein glycosylation.</text>
</comment>
<feature type="transmembrane region" description="Helical" evidence="7">
    <location>
        <begin position="93"/>
        <end position="116"/>
    </location>
</feature>
<comment type="similarity">
    <text evidence="2 7">Belongs to the DPM2 family.</text>
</comment>
<feature type="compositionally biased region" description="Basic and acidic residues" evidence="8">
    <location>
        <begin position="1"/>
        <end position="48"/>
    </location>
</feature>
<dbReference type="GO" id="GO:0005789">
    <property type="term" value="C:endoplasmic reticulum membrane"/>
    <property type="evidence" value="ECO:0007669"/>
    <property type="project" value="UniProtKB-SubCell"/>
</dbReference>
<evidence type="ECO:0000256" key="5">
    <source>
        <dbReference type="ARBA" id="ARBA00022989"/>
    </source>
</evidence>
<dbReference type="Proteomes" id="UP000277300">
    <property type="component" value="Unassembled WGS sequence"/>
</dbReference>
<dbReference type="GO" id="GO:0033185">
    <property type="term" value="C:dolichol-phosphate-mannose synthase complex"/>
    <property type="evidence" value="ECO:0007669"/>
    <property type="project" value="TreeGrafter"/>
</dbReference>
<evidence type="ECO:0000256" key="3">
    <source>
        <dbReference type="ARBA" id="ARBA00022692"/>
    </source>
</evidence>
<dbReference type="PANTHER" id="PTHR15039">
    <property type="entry name" value="DOLICHOL PHOSPHATE-MANNOSE BIOSYNTHESIS REGULATORY PROTEIN"/>
    <property type="match status" value="1"/>
</dbReference>
<evidence type="ECO:0000313" key="10">
    <source>
        <dbReference type="EMBL" id="RLN66496.1"/>
    </source>
</evidence>
<dbReference type="GO" id="GO:0006506">
    <property type="term" value="P:GPI anchor biosynthetic process"/>
    <property type="evidence" value="ECO:0007669"/>
    <property type="project" value="TreeGrafter"/>
</dbReference>
<evidence type="ECO:0000256" key="7">
    <source>
        <dbReference type="RuleBase" id="RU365084"/>
    </source>
</evidence>
<keyword evidence="4 7" id="KW-0256">Endoplasmic reticulum</keyword>
<keyword evidence="5 7" id="KW-1133">Transmembrane helix</keyword>
<dbReference type="UniPathway" id="UPA00378"/>
<dbReference type="EMBL" id="MBDO02000187">
    <property type="protein sequence ID" value="RLN60494.1"/>
    <property type="molecule type" value="Genomic_DNA"/>
</dbReference>
<evidence type="ECO:0000313" key="11">
    <source>
        <dbReference type="Proteomes" id="UP000277300"/>
    </source>
</evidence>
<dbReference type="AlphaFoldDB" id="A0A3F2RMF1"/>
<comment type="caution">
    <text evidence="9">The sequence shown here is derived from an EMBL/GenBank/DDBJ whole genome shotgun (WGS) entry which is preliminary data.</text>
</comment>
<proteinExistence type="inferred from homology"/>
<dbReference type="PANTHER" id="PTHR15039:SF11">
    <property type="entry name" value="DOLICHOL PHOSPHATE-MANNOSE BIOSYNTHESIS REGULATORY PROTEIN"/>
    <property type="match status" value="1"/>
</dbReference>
<evidence type="ECO:0000313" key="9">
    <source>
        <dbReference type="EMBL" id="RLN60494.1"/>
    </source>
</evidence>
<feature type="transmembrane region" description="Helical" evidence="7">
    <location>
        <begin position="208"/>
        <end position="232"/>
    </location>
</feature>